<dbReference type="GO" id="GO:0016787">
    <property type="term" value="F:hydrolase activity"/>
    <property type="evidence" value="ECO:0007669"/>
    <property type="project" value="UniProtKB-KW"/>
</dbReference>
<protein>
    <submittedName>
        <fullName evidence="2">Alpha-beta hydrolase superfamily lysophospholipase</fullName>
    </submittedName>
</protein>
<gene>
    <name evidence="2" type="ORF">EV663_107129</name>
</gene>
<dbReference type="OrthoDB" id="7267294at2"/>
<dbReference type="EMBL" id="SLXU01000007">
    <property type="protein sequence ID" value="TCP60953.1"/>
    <property type="molecule type" value="Genomic_DNA"/>
</dbReference>
<feature type="domain" description="AB hydrolase-1" evidence="1">
    <location>
        <begin position="61"/>
        <end position="293"/>
    </location>
</feature>
<dbReference type="Gene3D" id="3.40.50.1820">
    <property type="entry name" value="alpha/beta hydrolase"/>
    <property type="match status" value="1"/>
</dbReference>
<dbReference type="SUPFAM" id="SSF53474">
    <property type="entry name" value="alpha/beta-Hydrolases"/>
    <property type="match status" value="1"/>
</dbReference>
<dbReference type="Proteomes" id="UP000295050">
    <property type="component" value="Unassembled WGS sequence"/>
</dbReference>
<evidence type="ECO:0000313" key="3">
    <source>
        <dbReference type="Proteomes" id="UP000295050"/>
    </source>
</evidence>
<accession>A0A4R2RDS0</accession>
<organism evidence="2 3">
    <name type="scientific">Rhodovulum bhavnagarense</name>
    <dbReference type="NCBI Taxonomy" id="992286"/>
    <lineage>
        <taxon>Bacteria</taxon>
        <taxon>Pseudomonadati</taxon>
        <taxon>Pseudomonadota</taxon>
        <taxon>Alphaproteobacteria</taxon>
        <taxon>Rhodobacterales</taxon>
        <taxon>Paracoccaceae</taxon>
        <taxon>Rhodovulum</taxon>
    </lineage>
</organism>
<keyword evidence="2" id="KW-0378">Hydrolase</keyword>
<dbReference type="Pfam" id="PF00561">
    <property type="entry name" value="Abhydrolase_1"/>
    <property type="match status" value="1"/>
</dbReference>
<dbReference type="PRINTS" id="PR00111">
    <property type="entry name" value="ABHYDROLASE"/>
</dbReference>
<evidence type="ECO:0000259" key="1">
    <source>
        <dbReference type="Pfam" id="PF00561"/>
    </source>
</evidence>
<dbReference type="GO" id="GO:0016020">
    <property type="term" value="C:membrane"/>
    <property type="evidence" value="ECO:0007669"/>
    <property type="project" value="TreeGrafter"/>
</dbReference>
<dbReference type="InterPro" id="IPR000073">
    <property type="entry name" value="AB_hydrolase_1"/>
</dbReference>
<dbReference type="InterPro" id="IPR029058">
    <property type="entry name" value="AB_hydrolase_fold"/>
</dbReference>
<dbReference type="PANTHER" id="PTHR43798">
    <property type="entry name" value="MONOACYLGLYCEROL LIPASE"/>
    <property type="match status" value="1"/>
</dbReference>
<dbReference type="RefSeq" id="WP_132951500.1">
    <property type="nucleotide sequence ID" value="NZ_SLXU01000007.1"/>
</dbReference>
<proteinExistence type="predicted"/>
<name>A0A4R2RDS0_9RHOB</name>
<comment type="caution">
    <text evidence="2">The sequence shown here is derived from an EMBL/GenBank/DDBJ whole genome shotgun (WGS) entry which is preliminary data.</text>
</comment>
<keyword evidence="3" id="KW-1185">Reference proteome</keyword>
<dbReference type="AlphaFoldDB" id="A0A4R2RDS0"/>
<dbReference type="InterPro" id="IPR050266">
    <property type="entry name" value="AB_hydrolase_sf"/>
</dbReference>
<evidence type="ECO:0000313" key="2">
    <source>
        <dbReference type="EMBL" id="TCP60953.1"/>
    </source>
</evidence>
<sequence length="308" mass="33579">MIWGLFVAIAGLVILAWPLSEWRRRPMDRAARDDAPGQIADLPSGATHYRWNGPVRGQVAVCLHGLTTGNYILEDIAANLARMGFRVLRYDLYGRGYSDRPRGAQDRAFFLRQLEEMLDHAGIEAPFTLVGYSMGGALATAFAADHPHRVTRLVLLASAGLGHTAPPLPRLTQRLPVVGDWLARVTGGWQLRHMTRQAARIAPLPPALVEAQIAETRYRGFIPAVLSSMRHMLAADFAPDHGRIARAGVPVLAVWAGEDELILPTAPGRLAKLNRTAQQHGIAGASHALVVTHAPEIHLAIQGFVRDT</sequence>
<dbReference type="PANTHER" id="PTHR43798:SF33">
    <property type="entry name" value="HYDROLASE, PUTATIVE (AFU_ORTHOLOGUE AFUA_2G14860)-RELATED"/>
    <property type="match status" value="1"/>
</dbReference>
<reference evidence="2 3" key="1">
    <citation type="submission" date="2019-03" db="EMBL/GenBank/DDBJ databases">
        <title>Genomic Encyclopedia of Type Strains, Phase IV (KMG-IV): sequencing the most valuable type-strain genomes for metagenomic binning, comparative biology and taxonomic classification.</title>
        <authorList>
            <person name="Goeker M."/>
        </authorList>
    </citation>
    <scope>NUCLEOTIDE SEQUENCE [LARGE SCALE GENOMIC DNA]</scope>
    <source>
        <strain evidence="2 3">DSM 24766</strain>
    </source>
</reference>